<dbReference type="InterPro" id="IPR004107">
    <property type="entry name" value="Integrase_SAM-like_N"/>
</dbReference>
<dbReference type="GO" id="GO:0006310">
    <property type="term" value="P:DNA recombination"/>
    <property type="evidence" value="ECO:0007669"/>
    <property type="project" value="UniProtKB-KW"/>
</dbReference>
<dbReference type="SUPFAM" id="SSF56349">
    <property type="entry name" value="DNA breaking-rejoining enzymes"/>
    <property type="match status" value="1"/>
</dbReference>
<evidence type="ECO:0000256" key="4">
    <source>
        <dbReference type="ARBA" id="ARBA00023172"/>
    </source>
</evidence>
<dbReference type="InterPro" id="IPR002104">
    <property type="entry name" value="Integrase_catalytic"/>
</dbReference>
<dbReference type="GO" id="GO:0015074">
    <property type="term" value="P:DNA integration"/>
    <property type="evidence" value="ECO:0007669"/>
    <property type="project" value="UniProtKB-KW"/>
</dbReference>
<dbReference type="Gene3D" id="1.10.150.130">
    <property type="match status" value="1"/>
</dbReference>
<dbReference type="HOGENOM" id="CLU_027562_17_6_9"/>
<dbReference type="EMBL" id="AP014680">
    <property type="protein sequence ID" value="BAP85995.1"/>
    <property type="molecule type" value="Genomic_DNA"/>
</dbReference>
<dbReference type="CDD" id="cd00397">
    <property type="entry name" value="DNA_BRE_C"/>
    <property type="match status" value="1"/>
</dbReference>
<feature type="domain" description="Core-binding (CB)" evidence="7">
    <location>
        <begin position="74"/>
        <end position="168"/>
    </location>
</feature>
<evidence type="ECO:0000259" key="7">
    <source>
        <dbReference type="PROSITE" id="PS51900"/>
    </source>
</evidence>
<evidence type="ECO:0000256" key="1">
    <source>
        <dbReference type="ARBA" id="ARBA00008857"/>
    </source>
</evidence>
<dbReference type="RefSeq" id="WP_041093997.1">
    <property type="nucleotide sequence ID" value="NZ_AP014680.1"/>
</dbReference>
<dbReference type="Gene3D" id="1.10.443.10">
    <property type="entry name" value="Intergrase catalytic core"/>
    <property type="match status" value="1"/>
</dbReference>
<name>A0A0A1GVH6_9LACO</name>
<gene>
    <name evidence="8" type="ORF">LOOC260_114590</name>
</gene>
<evidence type="ECO:0000313" key="9">
    <source>
        <dbReference type="Proteomes" id="UP000031620"/>
    </source>
</evidence>
<dbReference type="PANTHER" id="PTHR30629:SF2">
    <property type="entry name" value="PROPHAGE INTEGRASE INTS-RELATED"/>
    <property type="match status" value="1"/>
</dbReference>
<dbReference type="InterPro" id="IPR044068">
    <property type="entry name" value="CB"/>
</dbReference>
<dbReference type="KEGG" id="lho:LOOC260_114590"/>
<dbReference type="AlphaFoldDB" id="A0A0A1GVH6"/>
<evidence type="ECO:0000256" key="3">
    <source>
        <dbReference type="ARBA" id="ARBA00023125"/>
    </source>
</evidence>
<protein>
    <submittedName>
        <fullName evidence="8">Phage integrase</fullName>
    </submittedName>
</protein>
<dbReference type="InterPro" id="IPR050808">
    <property type="entry name" value="Phage_Integrase"/>
</dbReference>
<dbReference type="Proteomes" id="UP000031620">
    <property type="component" value="Chromosome"/>
</dbReference>
<feature type="domain" description="Tyr recombinase" evidence="6">
    <location>
        <begin position="190"/>
        <end position="383"/>
    </location>
</feature>
<comment type="similarity">
    <text evidence="1">Belongs to the 'phage' integrase family.</text>
</comment>
<accession>A0A0A1GVH6</accession>
<dbReference type="InterPro" id="IPR010998">
    <property type="entry name" value="Integrase_recombinase_N"/>
</dbReference>
<dbReference type="PROSITE" id="PS51898">
    <property type="entry name" value="TYR_RECOMBINASE"/>
    <property type="match status" value="1"/>
</dbReference>
<dbReference type="InterPro" id="IPR011010">
    <property type="entry name" value="DNA_brk_join_enz"/>
</dbReference>
<dbReference type="PANTHER" id="PTHR30629">
    <property type="entry name" value="PROPHAGE INTEGRASE"/>
    <property type="match status" value="1"/>
</dbReference>
<keyword evidence="4" id="KW-0233">DNA recombination</keyword>
<evidence type="ECO:0000256" key="5">
    <source>
        <dbReference type="PROSITE-ProRule" id="PRU01248"/>
    </source>
</evidence>
<keyword evidence="3 5" id="KW-0238">DNA-binding</keyword>
<reference evidence="8 9" key="1">
    <citation type="submission" date="2014-11" db="EMBL/GenBank/DDBJ databases">
        <title>Complete genome sequence and analysis of Lactobacillus hokkaidonensis LOOC260T.</title>
        <authorList>
            <person name="Tanizawa Y."/>
            <person name="Tohno M."/>
            <person name="Kaminuma E."/>
            <person name="Nakamura Y."/>
            <person name="Arita M."/>
        </authorList>
    </citation>
    <scope>NUCLEOTIDE SEQUENCE [LARGE SCALE GENOMIC DNA]</scope>
    <source>
        <strain evidence="8 9">LOOC260</strain>
    </source>
</reference>
<evidence type="ECO:0000313" key="8">
    <source>
        <dbReference type="EMBL" id="BAP85995.1"/>
    </source>
</evidence>
<dbReference type="GO" id="GO:0003677">
    <property type="term" value="F:DNA binding"/>
    <property type="evidence" value="ECO:0007669"/>
    <property type="project" value="UniProtKB-UniRule"/>
</dbReference>
<dbReference type="PROSITE" id="PS51900">
    <property type="entry name" value="CB"/>
    <property type="match status" value="1"/>
</dbReference>
<evidence type="ECO:0000259" key="6">
    <source>
        <dbReference type="PROSITE" id="PS51898"/>
    </source>
</evidence>
<proteinExistence type="inferred from homology"/>
<dbReference type="Pfam" id="PF00589">
    <property type="entry name" value="Phage_integrase"/>
    <property type="match status" value="1"/>
</dbReference>
<dbReference type="InterPro" id="IPR013762">
    <property type="entry name" value="Integrase-like_cat_sf"/>
</dbReference>
<keyword evidence="2" id="KW-0229">DNA integration</keyword>
<evidence type="ECO:0000256" key="2">
    <source>
        <dbReference type="ARBA" id="ARBA00022908"/>
    </source>
</evidence>
<dbReference type="Pfam" id="PF14659">
    <property type="entry name" value="Phage_int_SAM_3"/>
    <property type="match status" value="1"/>
</dbReference>
<organism evidence="8 9">
    <name type="scientific">Paucilactobacillus hokkaidonensis JCM 18461</name>
    <dbReference type="NCBI Taxonomy" id="1291742"/>
    <lineage>
        <taxon>Bacteria</taxon>
        <taxon>Bacillati</taxon>
        <taxon>Bacillota</taxon>
        <taxon>Bacilli</taxon>
        <taxon>Lactobacillales</taxon>
        <taxon>Lactobacillaceae</taxon>
        <taxon>Paucilactobacillus</taxon>
    </lineage>
</organism>
<sequence length="389" mass="45508">MKYLDEQKLKRDPRVRSYKTKDGDKRYRVRFKKTILGNQLLFEKQGLKNSRLATQWADEAIHQAMLNNGTAKHVSVQEYFNLWRKRHTDVNDWKPDTIRDYDMIFNNHILPRYGNTKLEDINRNEFQEYLNSLYEIERVGKSSTKIGYSSKTISTIKHNFSIMLNEAVEDELIPINRIKRCRVKDTDKHKRNLSITEDKYFEAIDAANRVLDPIGLGMFYLSLLALRHGEIMGIQPQYVFLDHVQVEISRTLAAPDGNTLKNKRSYRDVPITPKVHKILQNAINASRQIYLECDKQLKKDSFIFVNRDARPMNYTTINHHFDLVSDEIGFHIYPHLMRHAFATFAMPQAADPVDVQNIMGHSHLDMTLKYDTGTEKRAKEIVKNMSVFG</sequence>